<dbReference type="EMBL" id="CP132976">
    <property type="protein sequence ID" value="WMD18172.1"/>
    <property type="molecule type" value="Genomic_DNA"/>
</dbReference>
<protein>
    <submittedName>
        <fullName evidence="1">Uncharacterized protein</fullName>
    </submittedName>
</protein>
<name>A0ABY9LTW4_9BURK</name>
<reference evidence="1 2" key="1">
    <citation type="submission" date="2023-08" db="EMBL/GenBank/DDBJ databases">
        <title>Achromobacter seleniivolatilans sp. nov., isolated from seleniferous soil.</title>
        <authorList>
            <person name="Zhang S."/>
            <person name="Li K."/>
            <person name="Peng J."/>
            <person name="Zhao Q."/>
            <person name="Wang H."/>
            <person name="Guo Y."/>
        </authorList>
    </citation>
    <scope>NUCLEOTIDE SEQUENCE [LARGE SCALE GENOMIC DNA]</scope>
    <source>
        <strain evidence="1 2">R39</strain>
    </source>
</reference>
<keyword evidence="2" id="KW-1185">Reference proteome</keyword>
<organism evidence="1 2">
    <name type="scientific">Achromobacter seleniivolatilans</name>
    <dbReference type="NCBI Taxonomy" id="3047478"/>
    <lineage>
        <taxon>Bacteria</taxon>
        <taxon>Pseudomonadati</taxon>
        <taxon>Pseudomonadota</taxon>
        <taxon>Betaproteobacteria</taxon>
        <taxon>Burkholderiales</taxon>
        <taxon>Alcaligenaceae</taxon>
        <taxon>Achromobacter</taxon>
    </lineage>
</organism>
<evidence type="ECO:0000313" key="2">
    <source>
        <dbReference type="Proteomes" id="UP001234798"/>
    </source>
</evidence>
<dbReference type="Proteomes" id="UP001234798">
    <property type="component" value="Chromosome"/>
</dbReference>
<proteinExistence type="predicted"/>
<accession>A0ABY9LTW4</accession>
<sequence length="151" mass="17049">MTNTHSPQDVEERLAQSHPSELYVHALQLFEQGRKDEAVKWFFAGQLRFRYLLIANPGLPEDDEPAAMDALNATVGSSINEWAAGEPNDWADAMQAALDWDARYPNPTTPKDKYAHALEETRAGLASLIQQIRDNVDMIREQRTEAGLENR</sequence>
<dbReference type="RefSeq" id="WP_306937050.1">
    <property type="nucleotide sequence ID" value="NZ_CP132976.1"/>
</dbReference>
<evidence type="ECO:0000313" key="1">
    <source>
        <dbReference type="EMBL" id="WMD18172.1"/>
    </source>
</evidence>
<gene>
    <name evidence="1" type="ORF">RAS12_16085</name>
</gene>